<proteinExistence type="predicted"/>
<dbReference type="EMBL" id="MU805954">
    <property type="protein sequence ID" value="KAJ3844384.1"/>
    <property type="molecule type" value="Genomic_DNA"/>
</dbReference>
<keyword evidence="2" id="KW-1185">Reference proteome</keyword>
<gene>
    <name evidence="1" type="ORF">F5878DRAFT_655898</name>
</gene>
<reference evidence="1" key="1">
    <citation type="submission" date="2022-08" db="EMBL/GenBank/DDBJ databases">
        <authorList>
            <consortium name="DOE Joint Genome Institute"/>
            <person name="Min B."/>
            <person name="Riley R."/>
            <person name="Sierra-Patev S."/>
            <person name="Naranjo-Ortiz M."/>
            <person name="Looney B."/>
            <person name="Konkel Z."/>
            <person name="Slot J.C."/>
            <person name="Sakamoto Y."/>
            <person name="Steenwyk J.L."/>
            <person name="Rokas A."/>
            <person name="Carro J."/>
            <person name="Camarero S."/>
            <person name="Ferreira P."/>
            <person name="Molpeceres G."/>
            <person name="Ruiz-Duenas F.J."/>
            <person name="Serrano A."/>
            <person name="Henrissat B."/>
            <person name="Drula E."/>
            <person name="Hughes K.W."/>
            <person name="Mata J.L."/>
            <person name="Ishikawa N.K."/>
            <person name="Vargas-Isla R."/>
            <person name="Ushijima S."/>
            <person name="Smith C.A."/>
            <person name="Ahrendt S."/>
            <person name="Andreopoulos W."/>
            <person name="He G."/>
            <person name="Labutti K."/>
            <person name="Lipzen A."/>
            <person name="Ng V."/>
            <person name="Sandor L."/>
            <person name="Barry K."/>
            <person name="Martinez A.T."/>
            <person name="Xiao Y."/>
            <person name="Gibbons J.G."/>
            <person name="Terashima K."/>
            <person name="Hibbett D.S."/>
            <person name="Grigoriev I.V."/>
        </authorList>
    </citation>
    <scope>NUCLEOTIDE SEQUENCE</scope>
    <source>
        <strain evidence="1">TFB9207</strain>
    </source>
</reference>
<dbReference type="AlphaFoldDB" id="A0AA38PK51"/>
<organism evidence="1 2">
    <name type="scientific">Lentinula raphanica</name>
    <dbReference type="NCBI Taxonomy" id="153919"/>
    <lineage>
        <taxon>Eukaryota</taxon>
        <taxon>Fungi</taxon>
        <taxon>Dikarya</taxon>
        <taxon>Basidiomycota</taxon>
        <taxon>Agaricomycotina</taxon>
        <taxon>Agaricomycetes</taxon>
        <taxon>Agaricomycetidae</taxon>
        <taxon>Agaricales</taxon>
        <taxon>Marasmiineae</taxon>
        <taxon>Omphalotaceae</taxon>
        <taxon>Lentinula</taxon>
    </lineage>
</organism>
<evidence type="ECO:0000313" key="2">
    <source>
        <dbReference type="Proteomes" id="UP001163846"/>
    </source>
</evidence>
<comment type="caution">
    <text evidence="1">The sequence shown here is derived from an EMBL/GenBank/DDBJ whole genome shotgun (WGS) entry which is preliminary data.</text>
</comment>
<name>A0AA38PK51_9AGAR</name>
<evidence type="ECO:0000313" key="1">
    <source>
        <dbReference type="EMBL" id="KAJ3844384.1"/>
    </source>
</evidence>
<dbReference type="Proteomes" id="UP001163846">
    <property type="component" value="Unassembled WGS sequence"/>
</dbReference>
<dbReference type="Gene3D" id="2.60.120.260">
    <property type="entry name" value="Galactose-binding domain-like"/>
    <property type="match status" value="2"/>
</dbReference>
<accession>A0AA38PK51</accession>
<protein>
    <submittedName>
        <fullName evidence="1">Uncharacterized protein</fullName>
    </submittedName>
</protein>
<sequence length="471" mass="49557">MIYVYDLEFALCLFDSEYGSATDILDPEAQKFQASLKFLEYKSRDKAPHNSSLGSGLQGSIPSMFTLAQVTRLASVLLATSGALASKFQSQKRSNDTAQCLNTRADTLVRRASPTLSFNSSQWMWTPELSDGVAPAGSRGFRKTFVPPQGKTPAFLTIAYAVDDIGTLFVNGQEIATEFVWYTAGTYCVNLADCGCAVVIAFNATNAFTAPNPAGLLVDGIVTYTDGSTSPIVSDTTWRTSTGGLPSGFQDLTFDDSTWAPAVTEGGNGVAPWGNVALAGSDPLLFTPARWIWTNEAAVSGNYPPGARAFRYSLTLPAGQTSGTVTVIIDTDNEYSLYINGAFVGTGTDFTVAQKYVVENVQGPEIVFAVYAVNTATAPNPAGLLAAIEVTSQDGYCTQCISTSSAVTYTAWKAFPSAAIPAGFEQPGFDDSDWPNAVDEGGYGVAPWGNVPVPTTVTTGGNPLPGAPGSS</sequence>